<feature type="transmembrane region" description="Helical" evidence="6">
    <location>
        <begin position="228"/>
        <end position="257"/>
    </location>
</feature>
<keyword evidence="8" id="KW-1185">Reference proteome</keyword>
<comment type="similarity">
    <text evidence="4">Belongs to the immunoglobulin superfamily. CEA family.</text>
</comment>
<dbReference type="RefSeq" id="XP_006871569.1">
    <property type="nucleotide sequence ID" value="XM_006871507.1"/>
</dbReference>
<evidence type="ECO:0000313" key="9">
    <source>
        <dbReference type="RefSeq" id="XP_006871569.1"/>
    </source>
</evidence>
<dbReference type="Gene3D" id="2.60.40.10">
    <property type="entry name" value="Immunoglobulins"/>
    <property type="match status" value="2"/>
</dbReference>
<proteinExistence type="inferred from homology"/>
<dbReference type="CDD" id="cd05774">
    <property type="entry name" value="IgV_CEACAM_D1"/>
    <property type="match status" value="1"/>
</dbReference>
<dbReference type="PROSITE" id="PS50835">
    <property type="entry name" value="IG_LIKE"/>
    <property type="match status" value="1"/>
</dbReference>
<dbReference type="GO" id="GO:0009986">
    <property type="term" value="C:cell surface"/>
    <property type="evidence" value="ECO:0007669"/>
    <property type="project" value="TreeGrafter"/>
</dbReference>
<dbReference type="GeneID" id="102810792"/>
<dbReference type="GO" id="GO:0002682">
    <property type="term" value="P:regulation of immune system process"/>
    <property type="evidence" value="ECO:0007669"/>
    <property type="project" value="TreeGrafter"/>
</dbReference>
<dbReference type="Pfam" id="PF13927">
    <property type="entry name" value="Ig_3"/>
    <property type="match status" value="1"/>
</dbReference>
<evidence type="ECO:0000256" key="5">
    <source>
        <dbReference type="SAM" id="MobiDB-lite"/>
    </source>
</evidence>
<evidence type="ECO:0000256" key="1">
    <source>
        <dbReference type="ARBA" id="ARBA00022729"/>
    </source>
</evidence>
<feature type="compositionally biased region" description="Polar residues" evidence="5">
    <location>
        <begin position="278"/>
        <end position="290"/>
    </location>
</feature>
<feature type="domain" description="Ig-like" evidence="7">
    <location>
        <begin position="135"/>
        <end position="220"/>
    </location>
</feature>
<keyword evidence="6" id="KW-0472">Membrane</keyword>
<evidence type="ECO:0000256" key="3">
    <source>
        <dbReference type="ARBA" id="ARBA00023319"/>
    </source>
</evidence>
<evidence type="ECO:0000313" key="8">
    <source>
        <dbReference type="Proteomes" id="UP000504623"/>
    </source>
</evidence>
<dbReference type="AlphaFoldDB" id="A0A9B0U167"/>
<dbReference type="SMART" id="SM00408">
    <property type="entry name" value="IGc2"/>
    <property type="match status" value="1"/>
</dbReference>
<dbReference type="SMART" id="SM00409">
    <property type="entry name" value="IG"/>
    <property type="match status" value="2"/>
</dbReference>
<dbReference type="FunFam" id="2.60.40.10:FF:000244">
    <property type="entry name" value="carcinoembryonic antigen-related cell adhesion molecule 16"/>
    <property type="match status" value="1"/>
</dbReference>
<organism evidence="8 9">
    <name type="scientific">Chrysochloris asiatica</name>
    <name type="common">Cape golden mole</name>
    <dbReference type="NCBI Taxonomy" id="185453"/>
    <lineage>
        <taxon>Eukaryota</taxon>
        <taxon>Metazoa</taxon>
        <taxon>Chordata</taxon>
        <taxon>Craniata</taxon>
        <taxon>Vertebrata</taxon>
        <taxon>Euteleostomi</taxon>
        <taxon>Mammalia</taxon>
        <taxon>Eutheria</taxon>
        <taxon>Afrotheria</taxon>
        <taxon>Chrysochloridae</taxon>
        <taxon>Chrysochlorinae</taxon>
        <taxon>Chrysochloris</taxon>
    </lineage>
</organism>
<keyword evidence="3" id="KW-0393">Immunoglobulin domain</keyword>
<dbReference type="Proteomes" id="UP000504623">
    <property type="component" value="Unplaced"/>
</dbReference>
<keyword evidence="2" id="KW-0325">Glycoprotein</keyword>
<dbReference type="InterPro" id="IPR007110">
    <property type="entry name" value="Ig-like_dom"/>
</dbReference>
<dbReference type="InterPro" id="IPR036179">
    <property type="entry name" value="Ig-like_dom_sf"/>
</dbReference>
<evidence type="ECO:0000259" key="7">
    <source>
        <dbReference type="PROSITE" id="PS50835"/>
    </source>
</evidence>
<dbReference type="InterPro" id="IPR050831">
    <property type="entry name" value="CEA_cell_adhesion"/>
</dbReference>
<keyword evidence="6" id="KW-1133">Transmembrane helix</keyword>
<dbReference type="CTD" id="634"/>
<gene>
    <name evidence="9" type="primary">CEACAM1</name>
</gene>
<dbReference type="Pfam" id="PF07686">
    <property type="entry name" value="V-set"/>
    <property type="match status" value="1"/>
</dbReference>
<evidence type="ECO:0000256" key="6">
    <source>
        <dbReference type="SAM" id="Phobius"/>
    </source>
</evidence>
<dbReference type="PANTHER" id="PTHR44427">
    <property type="entry name" value="CARCINOEMBRYONIC ANTIGEN-RELATED CELL ADHESION MOLECULE 19"/>
    <property type="match status" value="1"/>
</dbReference>
<dbReference type="FunFam" id="2.60.40.10:FF:000340">
    <property type="entry name" value="Carcinoembryonic antigen-related cell adhesion molecule 1"/>
    <property type="match status" value="1"/>
</dbReference>
<dbReference type="SUPFAM" id="SSF48726">
    <property type="entry name" value="Immunoglobulin"/>
    <property type="match status" value="2"/>
</dbReference>
<reference evidence="9" key="1">
    <citation type="submission" date="2025-08" db="UniProtKB">
        <authorList>
            <consortium name="RefSeq"/>
        </authorList>
    </citation>
    <scope>IDENTIFICATION</scope>
    <source>
        <tissue evidence="9">Spleen</tissue>
    </source>
</reference>
<evidence type="ECO:0000256" key="4">
    <source>
        <dbReference type="ARBA" id="ARBA00038222"/>
    </source>
</evidence>
<keyword evidence="6" id="KW-0812">Transmembrane</keyword>
<dbReference type="InterPro" id="IPR013783">
    <property type="entry name" value="Ig-like_fold"/>
</dbReference>
<dbReference type="InterPro" id="IPR003599">
    <property type="entry name" value="Ig_sub"/>
</dbReference>
<dbReference type="PANTHER" id="PTHR44427:SF1">
    <property type="entry name" value="CARCINOEMBRYONIC ANTIGEN-RELATED CELL ADHESION MOLECULE 1"/>
    <property type="match status" value="1"/>
</dbReference>
<sequence length="322" mass="35478">MVEGKEEGVISLLTFWNPSLEAQLTVEPMPFDVAEGKDVLLLVYNLPENSYGYSWYKGDSARLSQQILAYLTENQSIALGVAHTGRETIYPNGTLLFQKVTQKDAGIYTLQVLNNDFQRELVSGRFRVCRTRDKPRIAVNSTMVTEHQGSVTFTCHGSYRGTSIQWSFNGQSLWLSERIKLSQDNRTLIINDVRKEDGGSYQCVVSNPAIVCRSDPATLNVSSREQVLGLSAGAIAGIVTGVLVGVAVAAALGYFLFFIRTWVCNQDDLGHQRPPGSTPSQGHSVSSTSPDPLYSNRAAVPIYERDLAWSKPDIPEKVLLEA</sequence>
<dbReference type="OrthoDB" id="6353782at2759"/>
<dbReference type="GO" id="GO:1990782">
    <property type="term" value="F:protein tyrosine kinase binding"/>
    <property type="evidence" value="ECO:0007669"/>
    <property type="project" value="TreeGrafter"/>
</dbReference>
<feature type="region of interest" description="Disordered" evidence="5">
    <location>
        <begin position="270"/>
        <end position="294"/>
    </location>
</feature>
<dbReference type="GO" id="GO:0007165">
    <property type="term" value="P:signal transduction"/>
    <property type="evidence" value="ECO:0007669"/>
    <property type="project" value="TreeGrafter"/>
</dbReference>
<dbReference type="InterPro" id="IPR013106">
    <property type="entry name" value="Ig_V-set"/>
</dbReference>
<evidence type="ECO:0000256" key="2">
    <source>
        <dbReference type="ARBA" id="ARBA00023180"/>
    </source>
</evidence>
<keyword evidence="1" id="KW-0732">Signal</keyword>
<protein>
    <submittedName>
        <fullName evidence="9">Carcinoembryonic antigen-related cell adhesion molecule 1</fullName>
    </submittedName>
</protein>
<name>A0A9B0U167_CHRAS</name>
<accession>A0A9B0U167</accession>
<dbReference type="GO" id="GO:0005886">
    <property type="term" value="C:plasma membrane"/>
    <property type="evidence" value="ECO:0007669"/>
    <property type="project" value="TreeGrafter"/>
</dbReference>
<dbReference type="InterPro" id="IPR003598">
    <property type="entry name" value="Ig_sub2"/>
</dbReference>